<dbReference type="InterPro" id="IPR029072">
    <property type="entry name" value="YebC-like"/>
</dbReference>
<dbReference type="AlphaFoldDB" id="A0A0N5AKA1"/>
<dbReference type="InterPro" id="IPR048300">
    <property type="entry name" value="TACO1_YebC-like_2nd/3rd_dom"/>
</dbReference>
<dbReference type="Pfam" id="PF20772">
    <property type="entry name" value="TACO1_YebC_N"/>
    <property type="match status" value="1"/>
</dbReference>
<dbReference type="Proteomes" id="UP000046393">
    <property type="component" value="Unplaced"/>
</dbReference>
<evidence type="ECO:0000313" key="4">
    <source>
        <dbReference type="Proteomes" id="UP000046393"/>
    </source>
</evidence>
<evidence type="ECO:0000313" key="5">
    <source>
        <dbReference type="WBParaSite" id="SMUV_0000491401-mRNA-1"/>
    </source>
</evidence>
<dbReference type="Gene3D" id="3.30.70.980">
    <property type="match status" value="2"/>
</dbReference>
<dbReference type="SUPFAM" id="SSF75625">
    <property type="entry name" value="YebC-like"/>
    <property type="match status" value="1"/>
</dbReference>
<comment type="similarity">
    <text evidence="1">Belongs to the TACO1 family.</text>
</comment>
<dbReference type="WBParaSite" id="SMUV_0000491401-mRNA-1">
    <property type="protein sequence ID" value="SMUV_0000491401-mRNA-1"/>
    <property type="gene ID" value="SMUV_0000491401"/>
</dbReference>
<name>A0A0N5AKA1_9BILA</name>
<feature type="domain" description="TACO1/YebC-like N-terminal" evidence="3">
    <location>
        <begin position="28"/>
        <end position="102"/>
    </location>
</feature>
<keyword evidence="4" id="KW-1185">Reference proteome</keyword>
<protein>
    <submittedName>
        <fullName evidence="5">Transcriptional regulatory protein</fullName>
    </submittedName>
</protein>
<evidence type="ECO:0000256" key="1">
    <source>
        <dbReference type="ARBA" id="ARBA00008724"/>
    </source>
</evidence>
<proteinExistence type="inferred from homology"/>
<dbReference type="GO" id="GO:0005739">
    <property type="term" value="C:mitochondrion"/>
    <property type="evidence" value="ECO:0007669"/>
    <property type="project" value="TreeGrafter"/>
</dbReference>
<organism evidence="4 5">
    <name type="scientific">Syphacia muris</name>
    <dbReference type="NCBI Taxonomy" id="451379"/>
    <lineage>
        <taxon>Eukaryota</taxon>
        <taxon>Metazoa</taxon>
        <taxon>Ecdysozoa</taxon>
        <taxon>Nematoda</taxon>
        <taxon>Chromadorea</taxon>
        <taxon>Rhabditida</taxon>
        <taxon>Spirurina</taxon>
        <taxon>Oxyuridomorpha</taxon>
        <taxon>Oxyuroidea</taxon>
        <taxon>Oxyuridae</taxon>
        <taxon>Syphacia</taxon>
    </lineage>
</organism>
<accession>A0A0N5AKA1</accession>
<sequence length="280" mass="32528">MSFPLRLFRCFRKPLYCGCNVVRNKGHSKWQNIKETKYYNFQGKNDKLKSMSISRLLDRVRHAVRNGGFDLRFNKDLAAIQQEFRAKSLPLDTFNNYVTKLKSQPEQTVYYEIIGPSGSFFIVETVTDNKNKKTNTFSKYFNKVGGFRFCTGSSIRQAFEEKGIIHVSPFKENKPVSLEEIEAVGIELDCEDVNLVADETNENVYELVCEYTNLKRVEGELKSMRYSVNSANLQLRAKNTVFINPEDTAKVEKFYNFLQEDFEVKQVFDNLEPEVEDSEN</sequence>
<dbReference type="InterPro" id="IPR026564">
    <property type="entry name" value="Transcrip_reg_TACO1-like_dom3"/>
</dbReference>
<dbReference type="InterPro" id="IPR002876">
    <property type="entry name" value="Transcrip_reg_TACO1-like"/>
</dbReference>
<evidence type="ECO:0000259" key="3">
    <source>
        <dbReference type="Pfam" id="PF20772"/>
    </source>
</evidence>
<dbReference type="STRING" id="451379.A0A0N5AKA1"/>
<evidence type="ECO:0000259" key="2">
    <source>
        <dbReference type="Pfam" id="PF01709"/>
    </source>
</evidence>
<dbReference type="PANTHER" id="PTHR12532">
    <property type="entry name" value="TRANSLATIONAL ACTIVATOR OF CYTOCHROME C OXIDASE 1"/>
    <property type="match status" value="1"/>
</dbReference>
<dbReference type="InterPro" id="IPR017856">
    <property type="entry name" value="Integrase-like_N"/>
</dbReference>
<reference evidence="5" key="1">
    <citation type="submission" date="2017-02" db="UniProtKB">
        <authorList>
            <consortium name="WormBaseParasite"/>
        </authorList>
    </citation>
    <scope>IDENTIFICATION</scope>
</reference>
<dbReference type="PANTHER" id="PTHR12532:SF0">
    <property type="entry name" value="TRANSLATIONAL ACTIVATOR OF CYTOCHROME C OXIDASE 1"/>
    <property type="match status" value="1"/>
</dbReference>
<dbReference type="InterPro" id="IPR049083">
    <property type="entry name" value="TACO1_YebC_N"/>
</dbReference>
<dbReference type="Gene3D" id="1.10.10.200">
    <property type="match status" value="1"/>
</dbReference>
<feature type="domain" description="TACO1/YebC-like second and third" evidence="2">
    <location>
        <begin position="108"/>
        <end position="271"/>
    </location>
</feature>
<dbReference type="Pfam" id="PF01709">
    <property type="entry name" value="Transcrip_reg"/>
    <property type="match status" value="1"/>
</dbReference>